<dbReference type="EMBL" id="JAKKPZ010001004">
    <property type="protein sequence ID" value="KAI1691068.1"/>
    <property type="molecule type" value="Genomic_DNA"/>
</dbReference>
<keyword evidence="2" id="KW-1185">Reference proteome</keyword>
<sequence>MITASLYGNDETLSFLELDPNVLKLKSEDSNGADVYIISRGDNRMQIEILEEYEQGIHGYPGISNRHRKYHDNGRIEEFQKLEVYIQVNAL</sequence>
<evidence type="ECO:0000313" key="1">
    <source>
        <dbReference type="EMBL" id="KAI1691068.1"/>
    </source>
</evidence>
<protein>
    <submittedName>
        <fullName evidence="1">Uncharacterized protein</fullName>
    </submittedName>
</protein>
<gene>
    <name evidence="1" type="ORF">DdX_22127</name>
</gene>
<accession>A0AAD4MII4</accession>
<name>A0AAD4MII4_9BILA</name>
<organism evidence="1 2">
    <name type="scientific">Ditylenchus destructor</name>
    <dbReference type="NCBI Taxonomy" id="166010"/>
    <lineage>
        <taxon>Eukaryota</taxon>
        <taxon>Metazoa</taxon>
        <taxon>Ecdysozoa</taxon>
        <taxon>Nematoda</taxon>
        <taxon>Chromadorea</taxon>
        <taxon>Rhabditida</taxon>
        <taxon>Tylenchina</taxon>
        <taxon>Tylenchomorpha</taxon>
        <taxon>Sphaerularioidea</taxon>
        <taxon>Anguinidae</taxon>
        <taxon>Anguininae</taxon>
        <taxon>Ditylenchus</taxon>
    </lineage>
</organism>
<proteinExistence type="predicted"/>
<dbReference type="AlphaFoldDB" id="A0AAD4MII4"/>
<comment type="caution">
    <text evidence="1">The sequence shown here is derived from an EMBL/GenBank/DDBJ whole genome shotgun (WGS) entry which is preliminary data.</text>
</comment>
<dbReference type="Proteomes" id="UP001201812">
    <property type="component" value="Unassembled WGS sequence"/>
</dbReference>
<evidence type="ECO:0000313" key="2">
    <source>
        <dbReference type="Proteomes" id="UP001201812"/>
    </source>
</evidence>
<reference evidence="1" key="1">
    <citation type="submission" date="2022-01" db="EMBL/GenBank/DDBJ databases">
        <title>Genome Sequence Resource for Two Populations of Ditylenchus destructor, the Migratory Endoparasitic Phytonematode.</title>
        <authorList>
            <person name="Zhang H."/>
            <person name="Lin R."/>
            <person name="Xie B."/>
        </authorList>
    </citation>
    <scope>NUCLEOTIDE SEQUENCE</scope>
    <source>
        <strain evidence="1">BazhouSP</strain>
    </source>
</reference>